<feature type="signal peptide" evidence="7">
    <location>
        <begin position="1"/>
        <end position="37"/>
    </location>
</feature>
<name>A0AAD5H470_9CHLO</name>
<dbReference type="Pfam" id="PF08016">
    <property type="entry name" value="PKD_channel"/>
    <property type="match status" value="1"/>
</dbReference>
<dbReference type="Proteomes" id="UP001205105">
    <property type="component" value="Unassembled WGS sequence"/>
</dbReference>
<keyword evidence="10" id="KW-1185">Reference proteome</keyword>
<dbReference type="Pfam" id="PF07691">
    <property type="entry name" value="PA14"/>
    <property type="match status" value="1"/>
</dbReference>
<feature type="domain" description="PA14" evidence="8">
    <location>
        <begin position="397"/>
        <end position="541"/>
    </location>
</feature>
<evidence type="ECO:0000313" key="10">
    <source>
        <dbReference type="Proteomes" id="UP001205105"/>
    </source>
</evidence>
<dbReference type="SMART" id="SM00758">
    <property type="entry name" value="PA14"/>
    <property type="match status" value="1"/>
</dbReference>
<dbReference type="InterPro" id="IPR013783">
    <property type="entry name" value="Ig-like_fold"/>
</dbReference>
<comment type="caution">
    <text evidence="9">The sequence shown here is derived from an EMBL/GenBank/DDBJ whole genome shotgun (WGS) entry which is preliminary data.</text>
</comment>
<dbReference type="InterPro" id="IPR037524">
    <property type="entry name" value="PA14/GLEYA"/>
</dbReference>
<dbReference type="PANTHER" id="PTHR24216:SF65">
    <property type="entry name" value="PAXILLIN-LIKE PROTEIN 1"/>
    <property type="match status" value="1"/>
</dbReference>
<feature type="compositionally biased region" description="Low complexity" evidence="5">
    <location>
        <begin position="1783"/>
        <end position="1798"/>
    </location>
</feature>
<feature type="region of interest" description="Disordered" evidence="5">
    <location>
        <begin position="958"/>
        <end position="984"/>
    </location>
</feature>
<feature type="region of interest" description="Disordered" evidence="5">
    <location>
        <begin position="642"/>
        <end position="693"/>
    </location>
</feature>
<evidence type="ECO:0000256" key="4">
    <source>
        <dbReference type="ARBA" id="ARBA00023136"/>
    </source>
</evidence>
<dbReference type="Gene3D" id="3.90.182.10">
    <property type="entry name" value="Toxin - Anthrax Protective Antigen,domain 1"/>
    <property type="match status" value="1"/>
</dbReference>
<evidence type="ECO:0000313" key="9">
    <source>
        <dbReference type="EMBL" id="KAI7839600.1"/>
    </source>
</evidence>
<evidence type="ECO:0000256" key="5">
    <source>
        <dbReference type="SAM" id="MobiDB-lite"/>
    </source>
</evidence>
<feature type="transmembrane region" description="Helical" evidence="6">
    <location>
        <begin position="1811"/>
        <end position="1835"/>
    </location>
</feature>
<feature type="region of interest" description="Disordered" evidence="5">
    <location>
        <begin position="1775"/>
        <end position="1798"/>
    </location>
</feature>
<reference evidence="9" key="1">
    <citation type="submission" date="2020-11" db="EMBL/GenBank/DDBJ databases">
        <title>Chlorella ohadii genome sequencing and assembly.</title>
        <authorList>
            <person name="Murik O."/>
            <person name="Treves H."/>
            <person name="Kedem I."/>
            <person name="Shotland Y."/>
            <person name="Kaplan A."/>
        </authorList>
    </citation>
    <scope>NUCLEOTIDE SEQUENCE</scope>
    <source>
        <strain evidence="9">1</strain>
    </source>
</reference>
<dbReference type="SUPFAM" id="SSF56988">
    <property type="entry name" value="Anthrax protective antigen"/>
    <property type="match status" value="1"/>
</dbReference>
<keyword evidence="4 6" id="KW-0472">Membrane</keyword>
<feature type="compositionally biased region" description="Pro residues" evidence="5">
    <location>
        <begin position="667"/>
        <end position="679"/>
    </location>
</feature>
<evidence type="ECO:0000256" key="6">
    <source>
        <dbReference type="SAM" id="Phobius"/>
    </source>
</evidence>
<dbReference type="PROSITE" id="PS51820">
    <property type="entry name" value="PA14"/>
    <property type="match status" value="1"/>
</dbReference>
<evidence type="ECO:0000256" key="2">
    <source>
        <dbReference type="ARBA" id="ARBA00022692"/>
    </source>
</evidence>
<feature type="compositionally biased region" description="Pro residues" evidence="5">
    <location>
        <begin position="958"/>
        <end position="983"/>
    </location>
</feature>
<dbReference type="GO" id="GO:0016020">
    <property type="term" value="C:membrane"/>
    <property type="evidence" value="ECO:0007669"/>
    <property type="project" value="UniProtKB-SubCell"/>
</dbReference>
<dbReference type="InterPro" id="IPR032179">
    <property type="entry name" value="Cry22Aa_Ig-like"/>
</dbReference>
<sequence>MPASGGGRRPSGGAAPLLGRACMLLALLLAAAPQLAASDAGLNRELYRMGTVTSLPLPAGTPYATDIVPTISCAPAANCYPASMQAVLYGYISLGAGTYTFYLGSRDGAYLEIDGMGILSNPGGSGWVESSAVGSYSTGWHDIYMEYYSATSGTGNNASEGLAMWWDPYGSGWQQWNSGTCTNVAAAADGGAYITNDCGTVYRSGAGPWAAMPDASPALDVALGLDGTLYTLAWDGSSATSSSIRWLRGGVWSSNSGATGAVRLAADWKEGYAVTTDHSVQQYDPALGFVTRFNRVACDLAFDSWGTPWFIAWTGAACSGVFYYNNATGAATQVYWGSARQLTVGARDDGGSADLAVLLADGTVWRALVPCTVGEWWSVLRLTRQCASTFANGIELNPVQSLIYSISANQPMADFPDWAALPPPNVTWAATIDCPAWEECFGEFQLENVAAIFTGWLHTPASGAYAFTLESDDGSRLFLDGSLVVDNGGEHGWWDESADIWLVAGWHQLRLEFFNGDGTGGVRLSWAVPGGGAAAVIPATAFSTGPMPPPPAPPPPRRAYCVALLRVWGWFDLWCKPTFYFGLYLMQLMARLAGRMGALGISPKPAVAPAAAAPAASGRTTSAGGRPGRAAAAAAAKKTSKIVVISEEEDESEPSSASESESDDELPPPPPAPPPPAVPAVPVVPDVPNPADKFVPAPPAADSEPPVLRLLGGPELVVQQGQLLQQAPGFGATAVDAVDGAVTAISISGLQAVNTSQAGRYNLTYSVTDRAGNVATASQAVVVASPCTAPERLCLSSCTCSSFGGATAWQQQDGSLTPFVEACSAGGSRLLFSASGLAGCNISTTAPGVRNMTFSVADSAGRSAAANRTLIVQQRCAAGERRCSDQIPFVVWSTAQPALNATAARTLVIAPPCDPGLYACPATGGKTVCSGVPCAMLAALLPQRAGPLVALVAPTAAAPPPPPSPTGGAMPPPPLRAPPPPPAAQLQLQQEQMVVMSYGQPPEQSLLPCSAAGDAAGGGCRAVAYDAAGNDLSHDISVTDATCPAAGAASPAALCWPCDLSAAQKGSCLPGRYRLNFTVLDDSGVSATAQLRLLLVQRFSLAATVSLLPASGTPDLGGTPEAAAAAVAAAAAAVAGNATLLRQLAVAFNASLAPALQPLQLNVTAATTSQAAVGSASVAGAAPETAAVAAAGPVRQLIRERRLAQVSAPASEPVGSAPALQLTFALEALSPNPLLYAGAMPPAVPAAAAAQLQLQSIDAAFADGLQQTAAAACAALAAVLVANPATAAVLQGAGGSFACSPPAQMGSVQAITPPVRFDAASWLPVLGALSSVDQHLQALRAALAASAAAADSGQRLAGIVSAWGALMNAYNGSQLSLPELQAVASSLQTAAPLLGLPVLTTSTADAAQRGQYAALTSLSGINLFSAGLLADLSSQSQYCQQQGSGSGASRLAFCLDSHTGAGCSASEAAVGERASGRRQYIGSRGSNVLVGGLFLHQRRRPVPTPQQAAAACSGRFANLEFGCQYASALEAAAAAGLNTSHLAPAAGGQQGAGELPPAWGVDPAVLESSSLHYAPLAYSMGLYYNTSDASPDVNHNRQPFGFQPLELPHFPPGGPLVLETSLSQASGLAMADGAARVLRYLRDGSFLDDAQSASLDVRLLTYNPALDVLGYFRGRIRWEAAGHITANCWASAMPIASFTPASLRHSSGNRQRLAANVLLGVLVAARAAVLLRRLLRKLRVQQRSAAGTAGAAGSSAASSAAASRAASFLRSLSLRRRPPPPAQQQTQQHQQQRQQRAAPPSLMVVALADRLLLLDLVTVALMLLALVLLSTSLAVEQSFDVRVDYSLYDAANHAKAHMLLTNRAEPGSDAATAALAALAAADPAAAAVAAAATVPGGPGRWLLPAADAGFAEFASALAAIDTISTLDTLSSSVQGIVLMLMLVRLMWSLTAQRRLSVITRTITQSAGALTHLLLLTGAVVTLLVAAGVLVLGDLTPTLGDLPTALRAVFEGFLVGDLRDAVRELREAGAVARLNPVQSFTSVLWLVLLPVLSLFILRQFVLAVMLDVRAGGSD</sequence>
<comment type="subcellular location">
    <subcellularLocation>
        <location evidence="1">Membrane</location>
        <topology evidence="1">Multi-pass membrane protein</topology>
    </subcellularLocation>
</comment>
<dbReference type="Gene3D" id="2.60.40.10">
    <property type="entry name" value="Immunoglobulins"/>
    <property type="match status" value="2"/>
</dbReference>
<feature type="transmembrane region" description="Helical" evidence="6">
    <location>
        <begin position="1713"/>
        <end position="1735"/>
    </location>
</feature>
<accession>A0AAD5H470</accession>
<feature type="compositionally biased region" description="Low complexity" evidence="5">
    <location>
        <begin position="680"/>
        <end position="692"/>
    </location>
</feature>
<dbReference type="EMBL" id="JADXDR010000097">
    <property type="protein sequence ID" value="KAI7839600.1"/>
    <property type="molecule type" value="Genomic_DNA"/>
</dbReference>
<keyword evidence="3 6" id="KW-1133">Transmembrane helix</keyword>
<dbReference type="InterPro" id="IPR013122">
    <property type="entry name" value="PKD1_2_channel"/>
</dbReference>
<proteinExistence type="predicted"/>
<evidence type="ECO:0000256" key="3">
    <source>
        <dbReference type="ARBA" id="ARBA00022989"/>
    </source>
</evidence>
<dbReference type="InterPro" id="IPR011658">
    <property type="entry name" value="PA14_dom"/>
</dbReference>
<keyword evidence="7" id="KW-0732">Signal</keyword>
<evidence type="ECO:0000256" key="7">
    <source>
        <dbReference type="SAM" id="SignalP"/>
    </source>
</evidence>
<feature type="transmembrane region" description="Helical" evidence="6">
    <location>
        <begin position="2042"/>
        <end position="2065"/>
    </location>
</feature>
<feature type="transmembrane region" description="Helical" evidence="6">
    <location>
        <begin position="1972"/>
        <end position="1992"/>
    </location>
</feature>
<protein>
    <recommendedName>
        <fullName evidence="8">PA14 domain-containing protein</fullName>
    </recommendedName>
</protein>
<gene>
    <name evidence="9" type="ORF">COHA_006667</name>
</gene>
<keyword evidence="2 6" id="KW-0812">Transmembrane</keyword>
<organism evidence="9 10">
    <name type="scientific">Chlorella ohadii</name>
    <dbReference type="NCBI Taxonomy" id="2649997"/>
    <lineage>
        <taxon>Eukaryota</taxon>
        <taxon>Viridiplantae</taxon>
        <taxon>Chlorophyta</taxon>
        <taxon>core chlorophytes</taxon>
        <taxon>Trebouxiophyceae</taxon>
        <taxon>Chlorellales</taxon>
        <taxon>Chlorellaceae</taxon>
        <taxon>Chlorella clade</taxon>
        <taxon>Chlorella</taxon>
    </lineage>
</organism>
<dbReference type="PANTHER" id="PTHR24216">
    <property type="entry name" value="PAXILLIN-RELATED"/>
    <property type="match status" value="1"/>
</dbReference>
<evidence type="ECO:0000259" key="8">
    <source>
        <dbReference type="PROSITE" id="PS51820"/>
    </source>
</evidence>
<evidence type="ECO:0000256" key="1">
    <source>
        <dbReference type="ARBA" id="ARBA00004141"/>
    </source>
</evidence>
<feature type="transmembrane region" description="Helical" evidence="6">
    <location>
        <begin position="1933"/>
        <end position="1951"/>
    </location>
</feature>
<dbReference type="Pfam" id="PF16403">
    <property type="entry name" value="Bact_surface_Ig-like"/>
    <property type="match status" value="1"/>
</dbReference>
<feature type="chain" id="PRO_5042274107" description="PA14 domain-containing protein" evidence="7">
    <location>
        <begin position="38"/>
        <end position="2073"/>
    </location>
</feature>